<dbReference type="PANTHER" id="PTHR43727:SF2">
    <property type="entry name" value="GROUP IV DECARBOXYLASE"/>
    <property type="match status" value="1"/>
</dbReference>
<dbReference type="GO" id="GO:0008836">
    <property type="term" value="F:diaminopimelate decarboxylase activity"/>
    <property type="evidence" value="ECO:0007669"/>
    <property type="project" value="TreeGrafter"/>
</dbReference>
<dbReference type="PRINTS" id="PR01179">
    <property type="entry name" value="ODADCRBXLASE"/>
</dbReference>
<dbReference type="InterPro" id="IPR009006">
    <property type="entry name" value="Ala_racemase/Decarboxylase_C"/>
</dbReference>
<evidence type="ECO:0000313" key="7">
    <source>
        <dbReference type="EMBL" id="NKY31808.1"/>
    </source>
</evidence>
<dbReference type="InterPro" id="IPR022644">
    <property type="entry name" value="De-COase2_N"/>
</dbReference>
<dbReference type="Proteomes" id="UP000565715">
    <property type="component" value="Unassembled WGS sequence"/>
</dbReference>
<dbReference type="PROSITE" id="PS00878">
    <property type="entry name" value="ODR_DC_2_1"/>
    <property type="match status" value="1"/>
</dbReference>
<evidence type="ECO:0000256" key="4">
    <source>
        <dbReference type="PIRSR" id="PIRSR600183-50"/>
    </source>
</evidence>
<evidence type="ECO:0000256" key="1">
    <source>
        <dbReference type="ARBA" id="ARBA00001933"/>
    </source>
</evidence>
<evidence type="ECO:0000256" key="2">
    <source>
        <dbReference type="ARBA" id="ARBA00022793"/>
    </source>
</evidence>
<dbReference type="Pfam" id="PF02784">
    <property type="entry name" value="Orn_Arg_deC_N"/>
    <property type="match status" value="1"/>
</dbReference>
<keyword evidence="2" id="KW-0210">Decarboxylase</keyword>
<accession>A0A846X7B4</accession>
<organism evidence="7 8">
    <name type="scientific">Nocardia speluncae</name>
    <dbReference type="NCBI Taxonomy" id="419477"/>
    <lineage>
        <taxon>Bacteria</taxon>
        <taxon>Bacillati</taxon>
        <taxon>Actinomycetota</taxon>
        <taxon>Actinomycetes</taxon>
        <taxon>Mycobacteriales</taxon>
        <taxon>Nocardiaceae</taxon>
        <taxon>Nocardia</taxon>
    </lineage>
</organism>
<dbReference type="AlphaFoldDB" id="A0A846X7B4"/>
<dbReference type="PANTHER" id="PTHR43727">
    <property type="entry name" value="DIAMINOPIMELATE DECARBOXYLASE"/>
    <property type="match status" value="1"/>
</dbReference>
<keyword evidence="8" id="KW-1185">Reference proteome</keyword>
<reference evidence="7 8" key="1">
    <citation type="submission" date="2020-04" db="EMBL/GenBank/DDBJ databases">
        <title>MicrobeNet Type strains.</title>
        <authorList>
            <person name="Nicholson A.C."/>
        </authorList>
    </citation>
    <scope>NUCLEOTIDE SEQUENCE [LARGE SCALE GENOMIC DNA]</scope>
    <source>
        <strain evidence="7 8">DSM 45078</strain>
    </source>
</reference>
<dbReference type="InterPro" id="IPR000183">
    <property type="entry name" value="Orn/DAP/Arg_de-COase"/>
</dbReference>
<dbReference type="Gene3D" id="3.20.20.10">
    <property type="entry name" value="Alanine racemase"/>
    <property type="match status" value="1"/>
</dbReference>
<feature type="active site" description="Proton donor" evidence="4">
    <location>
        <position position="419"/>
    </location>
</feature>
<keyword evidence="2" id="KW-0456">Lyase</keyword>
<sequence>MTVRRITPEPDTRSAPDTALLPALPARWDPLVQDFLADRAALDRVADRFGTPLHLLFPQVFTDNLTRLAAVFDTTRVRYRICYAHKVNRSAALVRTASALGTSVDVASAGELESARQAGFTPDRIEVTGPKGEEFLRALADSGVTVNVDNQWELETLAGLARPAAPIPVLLRISGFPDSRPSRFGIPVSSVEPALDILTSSRDRLDFRGLAFHLDTGDIAERLRAAQTCFDLLERACARGLLPSVLNIGGGLRQVFTADARRFDEYVHRLRDGLNGRGPRMSWGATTFGYQVDGTSVRGTPVFHKYANTVAADDMLTEVLTAPLERHGGRGIGRVADDNLLEIWLEPGKALADLAGITLARVEFVKEAADGSVLVHLDLSRDSVTPADQEVMADPLLLPGRPPAPPAAPVGVYLAGRLCLERDLITAHKIWLPWLPRPGDLVVFPNTAAYHSDLSAAAAAMHPPAHKVAIEWRDGTFRATPDAEFRPVPSGGESLSPEVS</sequence>
<dbReference type="RefSeq" id="WP_084470518.1">
    <property type="nucleotide sequence ID" value="NZ_JAAXOO010000001.1"/>
</dbReference>
<proteinExistence type="predicted"/>
<gene>
    <name evidence="7" type="ORF">HGA13_01780</name>
</gene>
<evidence type="ECO:0000259" key="6">
    <source>
        <dbReference type="Pfam" id="PF02784"/>
    </source>
</evidence>
<dbReference type="SUPFAM" id="SSF50621">
    <property type="entry name" value="Alanine racemase C-terminal domain-like"/>
    <property type="match status" value="1"/>
</dbReference>
<dbReference type="InterPro" id="IPR029066">
    <property type="entry name" value="PLP-binding_barrel"/>
</dbReference>
<name>A0A846X7B4_9NOCA</name>
<keyword evidence="3 4" id="KW-0663">Pyridoxal phosphate</keyword>
<evidence type="ECO:0000256" key="3">
    <source>
        <dbReference type="ARBA" id="ARBA00022898"/>
    </source>
</evidence>
<dbReference type="Gene3D" id="2.40.37.10">
    <property type="entry name" value="Lyase, Ornithine Decarboxylase, Chain A, domain 1"/>
    <property type="match status" value="1"/>
</dbReference>
<dbReference type="SUPFAM" id="SSF51419">
    <property type="entry name" value="PLP-binding barrel"/>
    <property type="match status" value="1"/>
</dbReference>
<feature type="modified residue" description="N6-(pyridoxal phosphate)lysine" evidence="4">
    <location>
        <position position="86"/>
    </location>
</feature>
<protein>
    <submittedName>
        <fullName evidence="7">Decarboxylase</fullName>
    </submittedName>
</protein>
<dbReference type="EMBL" id="JAAXOO010000001">
    <property type="protein sequence ID" value="NKY31808.1"/>
    <property type="molecule type" value="Genomic_DNA"/>
</dbReference>
<dbReference type="GO" id="GO:0009089">
    <property type="term" value="P:lysine biosynthetic process via diaminopimelate"/>
    <property type="evidence" value="ECO:0007669"/>
    <property type="project" value="TreeGrafter"/>
</dbReference>
<evidence type="ECO:0000256" key="5">
    <source>
        <dbReference type="SAM" id="MobiDB-lite"/>
    </source>
</evidence>
<feature type="region of interest" description="Disordered" evidence="5">
    <location>
        <begin position="481"/>
        <end position="500"/>
    </location>
</feature>
<feature type="domain" description="Orn/DAP/Arg decarboxylase 2 N-terminal" evidence="6">
    <location>
        <begin position="72"/>
        <end position="274"/>
    </location>
</feature>
<evidence type="ECO:0000313" key="8">
    <source>
        <dbReference type="Proteomes" id="UP000565715"/>
    </source>
</evidence>
<dbReference type="InterPro" id="IPR022653">
    <property type="entry name" value="De-COase2_pyr-phos_BS"/>
</dbReference>
<comment type="cofactor">
    <cofactor evidence="1 4">
        <name>pyridoxal 5'-phosphate</name>
        <dbReference type="ChEBI" id="CHEBI:597326"/>
    </cofactor>
</comment>
<comment type="caution">
    <text evidence="7">The sequence shown here is derived from an EMBL/GenBank/DDBJ whole genome shotgun (WGS) entry which is preliminary data.</text>
</comment>